<keyword evidence="4" id="KW-1185">Reference proteome</keyword>
<evidence type="ECO:0000313" key="3">
    <source>
        <dbReference type="EMBL" id="KZT58006.1"/>
    </source>
</evidence>
<feature type="compositionally biased region" description="Low complexity" evidence="1">
    <location>
        <begin position="108"/>
        <end position="128"/>
    </location>
</feature>
<feature type="region of interest" description="Disordered" evidence="1">
    <location>
        <begin position="30"/>
        <end position="57"/>
    </location>
</feature>
<evidence type="ECO:0000256" key="1">
    <source>
        <dbReference type="SAM" id="MobiDB-lite"/>
    </source>
</evidence>
<dbReference type="PANTHER" id="PTHR28125:SF2">
    <property type="entry name" value="MEIOTIC EXPRESSION UP-REGULATED PROTEIN 26"/>
    <property type="match status" value="1"/>
</dbReference>
<organism evidence="3 4">
    <name type="scientific">Calocera cornea HHB12733</name>
    <dbReference type="NCBI Taxonomy" id="1353952"/>
    <lineage>
        <taxon>Eukaryota</taxon>
        <taxon>Fungi</taxon>
        <taxon>Dikarya</taxon>
        <taxon>Basidiomycota</taxon>
        <taxon>Agaricomycotina</taxon>
        <taxon>Dacrymycetes</taxon>
        <taxon>Dacrymycetales</taxon>
        <taxon>Dacrymycetaceae</taxon>
        <taxon>Calocera</taxon>
    </lineage>
</organism>
<dbReference type="InParanoid" id="A0A165GFK2"/>
<evidence type="ECO:0000259" key="2">
    <source>
        <dbReference type="Pfam" id="PF14616"/>
    </source>
</evidence>
<feature type="domain" description="Transcription regulator Rua1 C-terminal" evidence="2">
    <location>
        <begin position="318"/>
        <end position="440"/>
    </location>
</feature>
<feature type="compositionally biased region" description="Low complexity" evidence="1">
    <location>
        <begin position="208"/>
        <end position="221"/>
    </location>
</feature>
<name>A0A165GFK2_9BASI</name>
<proteinExistence type="predicted"/>
<gene>
    <name evidence="3" type="ORF">CALCODRAFT_495479</name>
</gene>
<protein>
    <recommendedName>
        <fullName evidence="2">Transcription regulator Rua1 C-terminal domain-containing protein</fullName>
    </recommendedName>
</protein>
<feature type="compositionally biased region" description="Low complexity" evidence="1">
    <location>
        <begin position="44"/>
        <end position="55"/>
    </location>
</feature>
<dbReference type="InterPro" id="IPR028012">
    <property type="entry name" value="Rua1_C"/>
</dbReference>
<dbReference type="AlphaFoldDB" id="A0A165GFK2"/>
<feature type="region of interest" description="Disordered" evidence="1">
    <location>
        <begin position="96"/>
        <end position="247"/>
    </location>
</feature>
<sequence length="467" mass="51104">MRSVSPVIPEVLPAMAFSKPSIQVHPANVLVPEEDPHSGPPPRGSGHSRSSSSSSYKSMISLTAEGYLAVLPSSLKRHERVNTPVSALRSTADWEKEGLDHVPPSPAPSSALTSLSSNDDSPESQSSSTNKRSLMVEDPTPIPRKRFRLSISAPTPVPSASTARPRRKRVSSTSTAAASTSTRAARALTSSTLTSLTSSQQSIPADNSSSTIKTASSSAGSDDPQPTTVSPGESVADTSSPATSTRDSAVFDENAAYMRRIFPEGFPIVEDFAIFYRRWPLSSYFAAQDDVGHRALRQVGMGVRHPQAGWTYNEPRSAYDLYTPRLVKGMGKDKMAMCPICIEPYSRGGEGKKVAYKTKVSAYSYHMQHHHGISARTGRPFYPPIAFRTSERSINTKNMKESMREGRCHRCNKWIPLDGVRSGDVKVKEIFWWKHATKCHGDEDPVPDTHPHFEDALFRAYISLSVQ</sequence>
<feature type="compositionally biased region" description="Polar residues" evidence="1">
    <location>
        <begin position="224"/>
        <end position="247"/>
    </location>
</feature>
<reference evidence="3 4" key="1">
    <citation type="journal article" date="2016" name="Mol. Biol. Evol.">
        <title>Comparative Genomics of Early-Diverging Mushroom-Forming Fungi Provides Insights into the Origins of Lignocellulose Decay Capabilities.</title>
        <authorList>
            <person name="Nagy L.G."/>
            <person name="Riley R."/>
            <person name="Tritt A."/>
            <person name="Adam C."/>
            <person name="Daum C."/>
            <person name="Floudas D."/>
            <person name="Sun H."/>
            <person name="Yadav J.S."/>
            <person name="Pangilinan J."/>
            <person name="Larsson K.H."/>
            <person name="Matsuura K."/>
            <person name="Barry K."/>
            <person name="Labutti K."/>
            <person name="Kuo R."/>
            <person name="Ohm R.A."/>
            <person name="Bhattacharya S.S."/>
            <person name="Shirouzu T."/>
            <person name="Yoshinaga Y."/>
            <person name="Martin F.M."/>
            <person name="Grigoriev I.V."/>
            <person name="Hibbett D.S."/>
        </authorList>
    </citation>
    <scope>NUCLEOTIDE SEQUENCE [LARGE SCALE GENOMIC DNA]</scope>
    <source>
        <strain evidence="3 4">HHB12733</strain>
    </source>
</reference>
<dbReference type="OrthoDB" id="5595379at2759"/>
<dbReference type="PANTHER" id="PTHR28125">
    <property type="entry name" value="MEIOTIC EXPRESSION UP-REGULATED PROTEIN 26"/>
    <property type="match status" value="1"/>
</dbReference>
<dbReference type="STRING" id="1353952.A0A165GFK2"/>
<dbReference type="Proteomes" id="UP000076842">
    <property type="component" value="Unassembled WGS sequence"/>
</dbReference>
<dbReference type="Pfam" id="PF14616">
    <property type="entry name" value="Rua1_C"/>
    <property type="match status" value="1"/>
</dbReference>
<feature type="compositionally biased region" description="Low complexity" evidence="1">
    <location>
        <begin position="171"/>
        <end position="199"/>
    </location>
</feature>
<accession>A0A165GFK2</accession>
<dbReference type="EMBL" id="KV423956">
    <property type="protein sequence ID" value="KZT58006.1"/>
    <property type="molecule type" value="Genomic_DNA"/>
</dbReference>
<evidence type="ECO:0000313" key="4">
    <source>
        <dbReference type="Proteomes" id="UP000076842"/>
    </source>
</evidence>